<dbReference type="GO" id="GO:0030229">
    <property type="term" value="F:very-low-density lipoprotein particle receptor activity"/>
    <property type="evidence" value="ECO:0007669"/>
    <property type="project" value="TreeGrafter"/>
</dbReference>
<dbReference type="VEuPathDB" id="HostDB:GeneID_118652912"/>
<feature type="region of interest" description="Disordered" evidence="1">
    <location>
        <begin position="53"/>
        <end position="406"/>
    </location>
</feature>
<reference evidence="2 3" key="1">
    <citation type="journal article" date="2020" name="Nature">
        <title>Six reference-quality genomes reveal evolution of bat adaptations.</title>
        <authorList>
            <person name="Jebb D."/>
            <person name="Huang Z."/>
            <person name="Pippel M."/>
            <person name="Hughes G.M."/>
            <person name="Lavrichenko K."/>
            <person name="Devanna P."/>
            <person name="Winkler S."/>
            <person name="Jermiin L.S."/>
            <person name="Skirmuntt E.C."/>
            <person name="Katzourakis A."/>
            <person name="Burkitt-Gray L."/>
            <person name="Ray D.A."/>
            <person name="Sullivan K.A.M."/>
            <person name="Roscito J.G."/>
            <person name="Kirilenko B.M."/>
            <person name="Davalos L.M."/>
            <person name="Corthals A.P."/>
            <person name="Power M.L."/>
            <person name="Jones G."/>
            <person name="Ransome R.D."/>
            <person name="Dechmann D.K.N."/>
            <person name="Locatelli A.G."/>
            <person name="Puechmaille S.J."/>
            <person name="Fedrigo O."/>
            <person name="Jarvis E.D."/>
            <person name="Hiller M."/>
            <person name="Vernes S.C."/>
            <person name="Myers E.W."/>
            <person name="Teeling E.C."/>
        </authorList>
    </citation>
    <scope>NUCLEOTIDE SEQUENCE [LARGE SCALE GENOMIC DNA]</scope>
    <source>
        <strain evidence="2">MMyoMyo1</strain>
        <tissue evidence="2">Flight muscle</tissue>
    </source>
</reference>
<feature type="region of interest" description="Disordered" evidence="1">
    <location>
        <begin position="916"/>
        <end position="1074"/>
    </location>
</feature>
<dbReference type="PANTHER" id="PTHR15964:SF0">
    <property type="entry name" value="APOLIPOPROTEIN B RECEPTOR"/>
    <property type="match status" value="1"/>
</dbReference>
<feature type="compositionally biased region" description="Basic and acidic residues" evidence="1">
    <location>
        <begin position="608"/>
        <end position="633"/>
    </location>
</feature>
<dbReference type="InterPro" id="IPR026158">
    <property type="entry name" value="ApolipoprotB_rcpt"/>
</dbReference>
<dbReference type="PANTHER" id="PTHR15964">
    <property type="entry name" value="APOLIPOPROTEIN B48 RECEPTOR"/>
    <property type="match status" value="1"/>
</dbReference>
<evidence type="ECO:0000313" key="2">
    <source>
        <dbReference type="EMBL" id="KAF6272004.1"/>
    </source>
</evidence>
<feature type="compositionally biased region" description="Polar residues" evidence="1">
    <location>
        <begin position="94"/>
        <end position="103"/>
    </location>
</feature>
<evidence type="ECO:0000313" key="3">
    <source>
        <dbReference type="Proteomes" id="UP000527355"/>
    </source>
</evidence>
<feature type="region of interest" description="Disordered" evidence="1">
    <location>
        <begin position="421"/>
        <end position="550"/>
    </location>
</feature>
<gene>
    <name evidence="2" type="ORF">mMyoMyo1_000842</name>
</gene>
<feature type="compositionally biased region" description="Low complexity" evidence="1">
    <location>
        <begin position="340"/>
        <end position="359"/>
    </location>
</feature>
<dbReference type="AlphaFoldDB" id="A0A7J7R7D4"/>
<feature type="compositionally biased region" description="Basic and acidic residues" evidence="1">
    <location>
        <begin position="656"/>
        <end position="665"/>
    </location>
</feature>
<feature type="compositionally biased region" description="Basic and acidic residues" evidence="1">
    <location>
        <begin position="892"/>
        <end position="903"/>
    </location>
</feature>
<feature type="compositionally biased region" description="Basic and acidic residues" evidence="1">
    <location>
        <begin position="223"/>
        <end position="236"/>
    </location>
</feature>
<evidence type="ECO:0000256" key="1">
    <source>
        <dbReference type="SAM" id="MobiDB-lite"/>
    </source>
</evidence>
<dbReference type="GO" id="GO:0006641">
    <property type="term" value="P:triglyceride metabolic process"/>
    <property type="evidence" value="ECO:0007669"/>
    <property type="project" value="TreeGrafter"/>
</dbReference>
<feature type="compositionally biased region" description="Acidic residues" evidence="1">
    <location>
        <begin position="179"/>
        <end position="188"/>
    </location>
</feature>
<feature type="compositionally biased region" description="Basic and acidic residues" evidence="1">
    <location>
        <begin position="113"/>
        <end position="126"/>
    </location>
</feature>
<dbReference type="EMBL" id="JABWUV010000035">
    <property type="protein sequence ID" value="KAF6272004.1"/>
    <property type="molecule type" value="Genomic_DNA"/>
</dbReference>
<feature type="compositionally biased region" description="Basic and acidic residues" evidence="1">
    <location>
        <begin position="167"/>
        <end position="178"/>
    </location>
</feature>
<feature type="compositionally biased region" description="Basic and acidic residues" evidence="1">
    <location>
        <begin position="590"/>
        <end position="600"/>
    </location>
</feature>
<dbReference type="GO" id="GO:0006869">
    <property type="term" value="P:lipid transport"/>
    <property type="evidence" value="ECO:0007669"/>
    <property type="project" value="InterPro"/>
</dbReference>
<keyword evidence="2" id="KW-0675">Receptor</keyword>
<sequence length="1074" mass="113404">MDFLRLHLPGLHQALRGTLDSLSTFVSYLLGDEVPTVERGEACAAQELGEVATGRPGRSVEEEAQEALEVVGGSQSKGDGGLRGPGEARRHQEGSSATEQTWSWGEGSSHGSQGDRQDTGAREAVKASRCQEPSAPLEARKKSDAGSEAGRDGSSPAQESQECNEQEVNREETPRTWEQEEEEEEEEEVRAREPGGARGVESEWTWRREPEGKAGAHGQRAAGDGRESEQEVKEAVAEETQGAGAKEAGREGGVVAVERDGQSTEAPGTQDPGAASEDGATLGREEVRTTSGGEEAWAVSGGEEAWAVSGGKEAWTTSGGEEAWTVSGGEEAWTVSGGKEAWTTSGGEEAGTTSGTEAADFPGVRETENGAVPGDRSLEGTGRVWALGEASRGTQEEEVGGNREAEVSLCLKQTPALGTEGMGEAAEVQTAGKEAAERQGAEWEAGEGFESQADQEGKEAKARQDTEIRAAQASPEEVVQAQGAKEEKESGWAVEAELSQDQVANKAEGDADFEATPKATAEKEFGEKRSEEGAQRGREEFGVEGGGPEHKVTEVWDAEQIGGLQTPVEHPGEEQQVKEELWCIPAQSKGETERSLEGSPRHTGYVRPEAEVWENRGKRDVERGSTQEEKVGMEEEGEAAGGQEPALPQVLGAGGEWKEAKEAGRGAESQELGGRHGAELGTGWSLGESDARETEGEEVGAAVSWEAERTPRGGGRLEEAAPSSQDSEDTPASSSAAGIVEHKAASDERAAGTGEGPEREMGEVWDGAFGRGWDSEGREEAGRGAEAMEAAEGESRGGQAFGLEGSADEEVPGRGGQVEAFEAGEGEPGVEAGESAVADGSCGMGVFTSGSQAVRAEGTMVVVEAEGFPEGQMLLEKEAGAQEARQQGRGSEGQRGDHGPEAEAHMPCAMEDVAVSGHQRPEARELEAEDLEDAQGREDQPATQEPGPREEAARGDAQGSWSEALLPVSRLDVSVPRSRVLLSRSSSQRRSRPSFRRIPAPEQQQEPASPPPEEELSAPEQRLLHPEEPPEPSLPRSEGTPVPARRKPLGHGFGFAHPGMMQELQARLGRPKPQ</sequence>
<dbReference type="Proteomes" id="UP000527355">
    <property type="component" value="Unassembled WGS sequence"/>
</dbReference>
<feature type="compositionally biased region" description="Basic and acidic residues" evidence="1">
    <location>
        <begin position="520"/>
        <end position="550"/>
    </location>
</feature>
<feature type="compositionally biased region" description="Low complexity" evidence="1">
    <location>
        <begin position="967"/>
        <end position="986"/>
    </location>
</feature>
<feature type="compositionally biased region" description="Basic and acidic residues" evidence="1">
    <location>
        <begin position="773"/>
        <end position="783"/>
    </location>
</feature>
<protein>
    <submittedName>
        <fullName evidence="2">Apolipoprotein B receptor</fullName>
    </submittedName>
</protein>
<keyword evidence="3" id="KW-1185">Reference proteome</keyword>
<feature type="compositionally biased region" description="Basic and acidic residues" evidence="1">
    <location>
        <begin position="189"/>
        <end position="214"/>
    </location>
</feature>
<accession>A0A7J7R7D4</accession>
<feature type="compositionally biased region" description="Polar residues" evidence="1">
    <location>
        <begin position="722"/>
        <end position="736"/>
    </location>
</feature>
<feature type="region of interest" description="Disordered" evidence="1">
    <location>
        <begin position="588"/>
        <end position="814"/>
    </location>
</feature>
<dbReference type="GO" id="GO:0016020">
    <property type="term" value="C:membrane"/>
    <property type="evidence" value="ECO:0007669"/>
    <property type="project" value="TreeGrafter"/>
</dbReference>
<feature type="compositionally biased region" description="Basic and acidic residues" evidence="1">
    <location>
        <begin position="740"/>
        <end position="762"/>
    </location>
</feature>
<organism evidence="2 3">
    <name type="scientific">Myotis myotis</name>
    <name type="common">Greater mouse-eared bat</name>
    <name type="synonym">Vespertilio myotis</name>
    <dbReference type="NCBI Taxonomy" id="51298"/>
    <lineage>
        <taxon>Eukaryota</taxon>
        <taxon>Metazoa</taxon>
        <taxon>Chordata</taxon>
        <taxon>Craniata</taxon>
        <taxon>Vertebrata</taxon>
        <taxon>Euteleostomi</taxon>
        <taxon>Mammalia</taxon>
        <taxon>Eutheria</taxon>
        <taxon>Laurasiatheria</taxon>
        <taxon>Chiroptera</taxon>
        <taxon>Yangochiroptera</taxon>
        <taxon>Vespertilionidae</taxon>
        <taxon>Myotis</taxon>
    </lineage>
</organism>
<feature type="compositionally biased region" description="Basic and acidic residues" evidence="1">
    <location>
        <begin position="455"/>
        <end position="468"/>
    </location>
</feature>
<feature type="compositionally biased region" description="Basic and acidic residues" evidence="1">
    <location>
        <begin position="138"/>
        <end position="151"/>
    </location>
</feature>
<name>A0A7J7R7D4_MYOMY</name>
<proteinExistence type="predicted"/>
<feature type="region of interest" description="Disordered" evidence="1">
    <location>
        <begin position="879"/>
        <end position="903"/>
    </location>
</feature>
<feature type="compositionally biased region" description="Basic and acidic residues" evidence="1">
    <location>
        <begin position="706"/>
        <end position="719"/>
    </location>
</feature>
<feature type="compositionally biased region" description="Low complexity" evidence="1">
    <location>
        <begin position="996"/>
        <end position="1007"/>
    </location>
</feature>
<keyword evidence="2" id="KW-0449">Lipoprotein</keyword>
<comment type="caution">
    <text evidence="2">The sequence shown here is derived from an EMBL/GenBank/DDBJ whole genome shotgun (WGS) entry which is preliminary data.</text>
</comment>